<accession>A0A084GDV3</accession>
<keyword evidence="2" id="KW-0378">Hydrolase</keyword>
<dbReference type="AlphaFoldDB" id="A0A084GDV3"/>
<dbReference type="HOGENOM" id="CLU_011977_1_0_1"/>
<dbReference type="Gene3D" id="3.30.540.30">
    <property type="match status" value="2"/>
</dbReference>
<evidence type="ECO:0000256" key="2">
    <source>
        <dbReference type="ARBA" id="ARBA00022801"/>
    </source>
</evidence>
<dbReference type="RefSeq" id="XP_016645314.1">
    <property type="nucleotide sequence ID" value="XM_016785017.1"/>
</dbReference>
<dbReference type="PANTHER" id="PTHR23422:SF11">
    <property type="entry name" value="DIPEPTIDYL PEPTIDASE 3"/>
    <property type="match status" value="1"/>
</dbReference>
<keyword evidence="1" id="KW-0479">Metal-binding</keyword>
<dbReference type="GO" id="GO:0005737">
    <property type="term" value="C:cytoplasm"/>
    <property type="evidence" value="ECO:0007669"/>
    <property type="project" value="TreeGrafter"/>
</dbReference>
<keyword evidence="4" id="KW-1185">Reference proteome</keyword>
<dbReference type="OrthoDB" id="4694525at2759"/>
<dbReference type="KEGG" id="sapo:SAPIO_CDS1839"/>
<name>A0A084GDV3_PSEDA</name>
<dbReference type="EMBL" id="JOWA01000077">
    <property type="protein sequence ID" value="KEZ45515.1"/>
    <property type="molecule type" value="Genomic_DNA"/>
</dbReference>
<dbReference type="OMA" id="IFDFIMD"/>
<organism evidence="3 4">
    <name type="scientific">Pseudallescheria apiosperma</name>
    <name type="common">Scedosporium apiospermum</name>
    <dbReference type="NCBI Taxonomy" id="563466"/>
    <lineage>
        <taxon>Eukaryota</taxon>
        <taxon>Fungi</taxon>
        <taxon>Dikarya</taxon>
        <taxon>Ascomycota</taxon>
        <taxon>Pezizomycotina</taxon>
        <taxon>Sordariomycetes</taxon>
        <taxon>Hypocreomycetidae</taxon>
        <taxon>Microascales</taxon>
        <taxon>Microascaceae</taxon>
        <taxon>Scedosporium</taxon>
    </lineage>
</organism>
<dbReference type="Proteomes" id="UP000028545">
    <property type="component" value="Unassembled WGS sequence"/>
</dbReference>
<gene>
    <name evidence="3" type="ORF">SAPIO_CDS1839</name>
</gene>
<comment type="caution">
    <text evidence="3">The sequence shown here is derived from an EMBL/GenBank/DDBJ whole genome shotgun (WGS) entry which is preliminary data.</text>
</comment>
<dbReference type="GO" id="GO:0046872">
    <property type="term" value="F:metal ion binding"/>
    <property type="evidence" value="ECO:0007669"/>
    <property type="project" value="UniProtKB-KW"/>
</dbReference>
<dbReference type="InterPro" id="IPR039461">
    <property type="entry name" value="Peptidase_M49"/>
</dbReference>
<dbReference type="Pfam" id="PF03571">
    <property type="entry name" value="Peptidase_M49"/>
    <property type="match status" value="1"/>
</dbReference>
<sequence>MRQTSPESISVFELILQIHRSCEGQWHSLTDRCGITEDELEAFLEYAALFLCNLGNYYGEGNQKIVPELSRESLWKIAAISAAATNLLPNTIDAIFSTPPYSLGFPANDTISNYYPGNERITRQEIALVSSVMGSHFLEPENTRLRKIVDNGNVAYHILQASGHADGVFELKHSGDLDGVVRVVQGDHSQELSKVCFELEQARNYAANDRQIQILGDYIRSFQTGSLQAFRESQKAWVADRSPTVENMIGFVEPYRDPYGVRAEWEGVVCISDPDETVRLREFVEKSSTFIRLLPWAVDGDNDGKGPFEKALFEAPEFTSVHALAFCASVVWEAANLPNYNDIRETSGFKNVVIANRMSTNHSPTSPCHYVDPQEVESFRTCTHIVRFITTAVHELIGHGAGKLLSESAPGQFNFDSNNPPLNPLTNEPIRSWYRPGQTWTSVFQDIAPSVEECRATLISEYLMDNKELLSIFGYDENSSVTADDLTYNTYIQIGVEGLQALEHFNVKDQTWGEAHKRGHFVILKQLVTDGGGVLTIEHDGNAQNLTVRVDRSKIISHGKPALGRLLCRLHVWRCIADVDSCRALYEDLSAVSGVYEEWRRIVCSKPEPRWKFVQANTFIKDSEVELKVYEESNVGIIQSWAERDV</sequence>
<evidence type="ECO:0000313" key="4">
    <source>
        <dbReference type="Proteomes" id="UP000028545"/>
    </source>
</evidence>
<proteinExistence type="predicted"/>
<evidence type="ECO:0000313" key="3">
    <source>
        <dbReference type="EMBL" id="KEZ45515.1"/>
    </source>
</evidence>
<dbReference type="VEuPathDB" id="FungiDB:SAPIO_CDS1839"/>
<dbReference type="GeneID" id="27720911"/>
<protein>
    <submittedName>
        <fullName evidence="3">Dipeptidyl peptidase III</fullName>
    </submittedName>
</protein>
<reference evidence="3 4" key="1">
    <citation type="journal article" date="2014" name="Genome Announc.">
        <title>Draft genome sequence of the pathogenic fungus Scedosporium apiospermum.</title>
        <authorList>
            <person name="Vandeputte P."/>
            <person name="Ghamrawi S."/>
            <person name="Rechenmann M."/>
            <person name="Iltis A."/>
            <person name="Giraud S."/>
            <person name="Fleury M."/>
            <person name="Thornton C."/>
            <person name="Delhaes L."/>
            <person name="Meyer W."/>
            <person name="Papon N."/>
            <person name="Bouchara J.P."/>
        </authorList>
    </citation>
    <scope>NUCLEOTIDE SEQUENCE [LARGE SCALE GENOMIC DNA]</scope>
    <source>
        <strain evidence="3 4">IHEM 14462</strain>
    </source>
</reference>
<dbReference type="PANTHER" id="PTHR23422">
    <property type="entry name" value="DIPEPTIDYL PEPTIDASE III-RELATED"/>
    <property type="match status" value="1"/>
</dbReference>
<dbReference type="GO" id="GO:0008239">
    <property type="term" value="F:dipeptidyl-peptidase activity"/>
    <property type="evidence" value="ECO:0007669"/>
    <property type="project" value="TreeGrafter"/>
</dbReference>
<evidence type="ECO:0000256" key="1">
    <source>
        <dbReference type="ARBA" id="ARBA00022723"/>
    </source>
</evidence>